<comment type="caution">
    <text evidence="4">The sequence shown here is derived from an EMBL/GenBank/DDBJ whole genome shotgun (WGS) entry which is preliminary data.</text>
</comment>
<name>A0A448XQB2_9PLAT</name>
<keyword evidence="2" id="KW-0067">ATP-binding</keyword>
<keyword evidence="5" id="KW-1185">Reference proteome</keyword>
<proteinExistence type="predicted"/>
<keyword evidence="2" id="KW-0347">Helicase</keyword>
<evidence type="ECO:0000313" key="5">
    <source>
        <dbReference type="Proteomes" id="UP000784294"/>
    </source>
</evidence>
<dbReference type="EMBL" id="CAAALY010273693">
    <property type="protein sequence ID" value="VEL42303.1"/>
    <property type="molecule type" value="Genomic_DNA"/>
</dbReference>
<evidence type="ECO:0000256" key="2">
    <source>
        <dbReference type="ARBA" id="ARBA00022806"/>
    </source>
</evidence>
<dbReference type="Pfam" id="PF13959">
    <property type="entry name" value="CTE_SPB4"/>
    <property type="match status" value="1"/>
</dbReference>
<protein>
    <recommendedName>
        <fullName evidence="3">ATP-dependent rRNA helicase SPB4-like C-terminal extension domain-containing protein</fullName>
    </recommendedName>
</protein>
<evidence type="ECO:0000259" key="3">
    <source>
        <dbReference type="SMART" id="SM01178"/>
    </source>
</evidence>
<dbReference type="SMART" id="SM01178">
    <property type="entry name" value="DUF4217"/>
    <property type="match status" value="1"/>
</dbReference>
<dbReference type="GO" id="GO:0004386">
    <property type="term" value="F:helicase activity"/>
    <property type="evidence" value="ECO:0007669"/>
    <property type="project" value="UniProtKB-KW"/>
</dbReference>
<accession>A0A448XQB2</accession>
<organism evidence="4 5">
    <name type="scientific">Protopolystoma xenopodis</name>
    <dbReference type="NCBI Taxonomy" id="117903"/>
    <lineage>
        <taxon>Eukaryota</taxon>
        <taxon>Metazoa</taxon>
        <taxon>Spiralia</taxon>
        <taxon>Lophotrochozoa</taxon>
        <taxon>Platyhelminthes</taxon>
        <taxon>Monogenea</taxon>
        <taxon>Polyopisthocotylea</taxon>
        <taxon>Polystomatidea</taxon>
        <taxon>Polystomatidae</taxon>
        <taxon>Protopolystoma</taxon>
    </lineage>
</organism>
<dbReference type="OrthoDB" id="10259640at2759"/>
<dbReference type="AlphaFoldDB" id="A0A448XQB2"/>
<dbReference type="GO" id="GO:0016787">
    <property type="term" value="F:hydrolase activity"/>
    <property type="evidence" value="ECO:0007669"/>
    <property type="project" value="UniProtKB-KW"/>
</dbReference>
<evidence type="ECO:0000256" key="1">
    <source>
        <dbReference type="ARBA" id="ARBA00022801"/>
    </source>
</evidence>
<dbReference type="InterPro" id="IPR025313">
    <property type="entry name" value="SPB4-like_CTE"/>
</dbReference>
<keyword evidence="2" id="KW-0547">Nucleotide-binding</keyword>
<feature type="domain" description="ATP-dependent rRNA helicase SPB4-like C-terminal extension" evidence="3">
    <location>
        <begin position="34"/>
        <end position="96"/>
    </location>
</feature>
<dbReference type="Proteomes" id="UP000784294">
    <property type="component" value="Unassembled WGS sequence"/>
</dbReference>
<keyword evidence="1" id="KW-0378">Hydrolase</keyword>
<evidence type="ECO:0000313" key="4">
    <source>
        <dbReference type="EMBL" id="VEL42303.1"/>
    </source>
</evidence>
<sequence length="132" mass="14701">MLVLRPHELEFLGILKTSRVKVVEYEVATSKLADVQPALEKLVSSNYFLSLSAQEAFKSLVRAYASSSLACFNVGQLDLSAVAKNFGLSIVPMVDLNVHASKQANFTGRKRYKPSFQSEAMARKSKIYKKVR</sequence>
<gene>
    <name evidence="4" type="ORF">PXEA_LOCUS35743</name>
</gene>
<reference evidence="4" key="1">
    <citation type="submission" date="2018-11" db="EMBL/GenBank/DDBJ databases">
        <authorList>
            <consortium name="Pathogen Informatics"/>
        </authorList>
    </citation>
    <scope>NUCLEOTIDE SEQUENCE</scope>
</reference>